<accession>A0ACC0CN37</accession>
<reference evidence="1 2" key="1">
    <citation type="journal article" date="2022" name="New Phytol.">
        <title>Ecological generalism drives hyperdiversity of secondary metabolite gene clusters in xylarialean endophytes.</title>
        <authorList>
            <person name="Franco M.E.E."/>
            <person name="Wisecaver J.H."/>
            <person name="Arnold A.E."/>
            <person name="Ju Y.M."/>
            <person name="Slot J.C."/>
            <person name="Ahrendt S."/>
            <person name="Moore L.P."/>
            <person name="Eastman K.E."/>
            <person name="Scott K."/>
            <person name="Konkel Z."/>
            <person name="Mondo S.J."/>
            <person name="Kuo A."/>
            <person name="Hayes R.D."/>
            <person name="Haridas S."/>
            <person name="Andreopoulos B."/>
            <person name="Riley R."/>
            <person name="LaButti K."/>
            <person name="Pangilinan J."/>
            <person name="Lipzen A."/>
            <person name="Amirebrahimi M."/>
            <person name="Yan J."/>
            <person name="Adam C."/>
            <person name="Keymanesh K."/>
            <person name="Ng V."/>
            <person name="Louie K."/>
            <person name="Northen T."/>
            <person name="Drula E."/>
            <person name="Henrissat B."/>
            <person name="Hsieh H.M."/>
            <person name="Youens-Clark K."/>
            <person name="Lutzoni F."/>
            <person name="Miadlikowska J."/>
            <person name="Eastwood D.C."/>
            <person name="Hamelin R.C."/>
            <person name="Grigoriev I.V."/>
            <person name="U'Ren J.M."/>
        </authorList>
    </citation>
    <scope>NUCLEOTIDE SEQUENCE [LARGE SCALE GENOMIC DNA]</scope>
    <source>
        <strain evidence="1 2">ER1909</strain>
    </source>
</reference>
<proteinExistence type="predicted"/>
<dbReference type="EMBL" id="MU394388">
    <property type="protein sequence ID" value="KAI6081710.1"/>
    <property type="molecule type" value="Genomic_DNA"/>
</dbReference>
<dbReference type="Proteomes" id="UP001497680">
    <property type="component" value="Unassembled WGS sequence"/>
</dbReference>
<name>A0ACC0CN37_9PEZI</name>
<comment type="caution">
    <text evidence="1">The sequence shown here is derived from an EMBL/GenBank/DDBJ whole genome shotgun (WGS) entry which is preliminary data.</text>
</comment>
<keyword evidence="2" id="KW-1185">Reference proteome</keyword>
<protein>
    <submittedName>
        <fullName evidence="1">Aspartic peptidase domain-containing protein</fullName>
    </submittedName>
</protein>
<organism evidence="1 2">
    <name type="scientific">Hypoxylon rubiginosum</name>
    <dbReference type="NCBI Taxonomy" id="110542"/>
    <lineage>
        <taxon>Eukaryota</taxon>
        <taxon>Fungi</taxon>
        <taxon>Dikarya</taxon>
        <taxon>Ascomycota</taxon>
        <taxon>Pezizomycotina</taxon>
        <taxon>Sordariomycetes</taxon>
        <taxon>Xylariomycetidae</taxon>
        <taxon>Xylariales</taxon>
        <taxon>Hypoxylaceae</taxon>
        <taxon>Hypoxylon</taxon>
    </lineage>
</organism>
<sequence length="357" mass="39926">MGPVGLTVPAALGNPPQPFRLLLDLSFDTLFVPSATLDLSHASPGYNIFRYYSNESSTFVPGPPGQRHTVNHGLVHFGGEVAFDDFIIANVHTKHQPFINIDEAYQTALLALWWDHDGVLGLSPRWNTSANYSSTPSPWSVMVDQGVLDHNLFALDIPRGPNHLDDPQMGELSFGGINPKYESSNFAALPIVQDNDRVWAVEAQSVTWTNKTHPIHYQFDNTTAIFTTDWVVALPDPMAKELASSLSQWVFCNVYWCWVECAAREHMPDFVFQLAGQNFTVTAFEYAPMAVSQYKEPRCSFDIWSSEAYLNPEHPVAAGSILLGTPFLNAFYSVFDLDKREIRRKCSLLSLPIHSSN</sequence>
<evidence type="ECO:0000313" key="2">
    <source>
        <dbReference type="Proteomes" id="UP001497680"/>
    </source>
</evidence>
<evidence type="ECO:0000313" key="1">
    <source>
        <dbReference type="EMBL" id="KAI6081710.1"/>
    </source>
</evidence>
<gene>
    <name evidence="1" type="ORF">F4821DRAFT_18821</name>
</gene>